<dbReference type="PANTHER" id="PTHR43080">
    <property type="entry name" value="CBS DOMAIN-CONTAINING PROTEIN CBSX3, MITOCHONDRIAL"/>
    <property type="match status" value="1"/>
</dbReference>
<dbReference type="RefSeq" id="WP_377499054.1">
    <property type="nucleotide sequence ID" value="NZ_JBHMDO010000039.1"/>
</dbReference>
<dbReference type="InterPro" id="IPR028979">
    <property type="entry name" value="Ser_kin/Pase_Hpr-like_N_sf"/>
</dbReference>
<keyword evidence="1 2" id="KW-0129">CBS domain</keyword>
<gene>
    <name evidence="4" type="ORF">ACFFSY_24485</name>
</gene>
<dbReference type="SMART" id="SM00116">
    <property type="entry name" value="CBS"/>
    <property type="match status" value="2"/>
</dbReference>
<dbReference type="CDD" id="cd03440">
    <property type="entry name" value="hot_dog"/>
    <property type="match status" value="1"/>
</dbReference>
<dbReference type="Gene3D" id="3.40.1390.20">
    <property type="entry name" value="HprK N-terminal domain-like"/>
    <property type="match status" value="1"/>
</dbReference>
<evidence type="ECO:0000313" key="4">
    <source>
        <dbReference type="EMBL" id="MFB9329106.1"/>
    </source>
</evidence>
<feature type="domain" description="CBS" evidence="3">
    <location>
        <begin position="199"/>
        <end position="260"/>
    </location>
</feature>
<dbReference type="SUPFAM" id="SSF54631">
    <property type="entry name" value="CBS-domain pair"/>
    <property type="match status" value="1"/>
</dbReference>
<dbReference type="InterPro" id="IPR029069">
    <property type="entry name" value="HotDog_dom_sf"/>
</dbReference>
<dbReference type="SUPFAM" id="SSF75138">
    <property type="entry name" value="HprK N-terminal domain-like"/>
    <property type="match status" value="1"/>
</dbReference>
<dbReference type="InterPro" id="IPR000644">
    <property type="entry name" value="CBS_dom"/>
</dbReference>
<dbReference type="CDD" id="cd04596">
    <property type="entry name" value="CBS_pair_DRTGG_assoc"/>
    <property type="match status" value="1"/>
</dbReference>
<organism evidence="4 5">
    <name type="scientific">Paenibacillus aurantiacus</name>
    <dbReference type="NCBI Taxonomy" id="1936118"/>
    <lineage>
        <taxon>Bacteria</taxon>
        <taxon>Bacillati</taxon>
        <taxon>Bacillota</taxon>
        <taxon>Bacilli</taxon>
        <taxon>Bacillales</taxon>
        <taxon>Paenibacillaceae</taxon>
        <taxon>Paenibacillus</taxon>
    </lineage>
</organism>
<dbReference type="EMBL" id="JBHMDO010000039">
    <property type="protein sequence ID" value="MFB9329106.1"/>
    <property type="molecule type" value="Genomic_DNA"/>
</dbReference>
<dbReference type="InterPro" id="IPR036390">
    <property type="entry name" value="WH_DNA-bd_sf"/>
</dbReference>
<dbReference type="InterPro" id="IPR046342">
    <property type="entry name" value="CBS_dom_sf"/>
</dbReference>
<comment type="caution">
    <text evidence="4">The sequence shown here is derived from an EMBL/GenBank/DDBJ whole genome shotgun (WGS) entry which is preliminary data.</text>
</comment>
<name>A0ABV5KV53_9BACL</name>
<dbReference type="InterPro" id="IPR006683">
    <property type="entry name" value="Thioestr_dom"/>
</dbReference>
<dbReference type="Pfam" id="PF00571">
    <property type="entry name" value="CBS"/>
    <property type="match status" value="2"/>
</dbReference>
<proteinExistence type="predicted"/>
<dbReference type="Gene3D" id="1.10.10.10">
    <property type="entry name" value="Winged helix-like DNA-binding domain superfamily/Winged helix DNA-binding domain"/>
    <property type="match status" value="1"/>
</dbReference>
<dbReference type="PROSITE" id="PS51371">
    <property type="entry name" value="CBS"/>
    <property type="match status" value="2"/>
</dbReference>
<dbReference type="Proteomes" id="UP001589747">
    <property type="component" value="Unassembled WGS sequence"/>
</dbReference>
<dbReference type="SUPFAM" id="SSF46785">
    <property type="entry name" value="Winged helix' DNA-binding domain"/>
    <property type="match status" value="1"/>
</dbReference>
<feature type="domain" description="CBS" evidence="3">
    <location>
        <begin position="261"/>
        <end position="323"/>
    </location>
</feature>
<dbReference type="InterPro" id="IPR051257">
    <property type="entry name" value="Diverse_CBS-Domain"/>
</dbReference>
<evidence type="ECO:0000256" key="1">
    <source>
        <dbReference type="ARBA" id="ARBA00023122"/>
    </source>
</evidence>
<dbReference type="Pfam" id="PF03061">
    <property type="entry name" value="4HBT"/>
    <property type="match status" value="1"/>
</dbReference>
<dbReference type="InterPro" id="IPR010766">
    <property type="entry name" value="DRTGG"/>
</dbReference>
<evidence type="ECO:0000313" key="5">
    <source>
        <dbReference type="Proteomes" id="UP001589747"/>
    </source>
</evidence>
<dbReference type="PANTHER" id="PTHR43080:SF2">
    <property type="entry name" value="CBS DOMAIN-CONTAINING PROTEIN"/>
    <property type="match status" value="1"/>
</dbReference>
<sequence length="442" mass="48331">MSSPEFSTKHEQIIQYIAELSVGTRISVRKIAHELDVSEGTAYRAIKDAENRGIVSTKERAGTFRIEQKQPVEIDKLTFAEIVNVVDGHVMGGRSGLYKTLNKFVIGAMQLEAMVRYIEPGNLLIVGNREKAHESALNLGAGVLITGGFHAAEGVVRLADELELPIIGSGYDTFTVATLINRAISDKMIKKQIALVGDLIEDVQEIAYLTGNDAIDDMLRLIGETNHNRFPVVDEGMRPVGVITAKDIIGAGGGDPVIRFMTKDPHTVTQHTTVAAAGHLMVWESLELLPVVDDVGRLTGVISRKDILRSMQNIQLQPQYGETLEEQIWSSFKEVKDETGKSAYVGTAAAPMTNAVGNLSDGILASLINQVAARAISGMRRGNLHIDSTSVHYFLPVEIDSHLRLKPTVVESSRRFCKVSVEVYQESKRAAQAMVTARLFES</sequence>
<dbReference type="Gene3D" id="3.10.129.10">
    <property type="entry name" value="Hotdog Thioesterase"/>
    <property type="match status" value="1"/>
</dbReference>
<dbReference type="Gene3D" id="3.10.580.10">
    <property type="entry name" value="CBS-domain"/>
    <property type="match status" value="2"/>
</dbReference>
<evidence type="ECO:0000259" key="3">
    <source>
        <dbReference type="PROSITE" id="PS51371"/>
    </source>
</evidence>
<evidence type="ECO:0000256" key="2">
    <source>
        <dbReference type="PROSITE-ProRule" id="PRU00703"/>
    </source>
</evidence>
<keyword evidence="5" id="KW-1185">Reference proteome</keyword>
<protein>
    <submittedName>
        <fullName evidence="4">DRTGG domain-containing protein</fullName>
    </submittedName>
</protein>
<dbReference type="Pfam" id="PF07085">
    <property type="entry name" value="DRTGG"/>
    <property type="match status" value="1"/>
</dbReference>
<dbReference type="InterPro" id="IPR036388">
    <property type="entry name" value="WH-like_DNA-bd_sf"/>
</dbReference>
<reference evidence="4 5" key="1">
    <citation type="submission" date="2024-09" db="EMBL/GenBank/DDBJ databases">
        <authorList>
            <person name="Sun Q."/>
            <person name="Mori K."/>
        </authorList>
    </citation>
    <scope>NUCLEOTIDE SEQUENCE [LARGE SCALE GENOMIC DNA]</scope>
    <source>
        <strain evidence="4 5">TISTR 2452</strain>
    </source>
</reference>
<dbReference type="SUPFAM" id="SSF54637">
    <property type="entry name" value="Thioesterase/thiol ester dehydrase-isomerase"/>
    <property type="match status" value="1"/>
</dbReference>
<accession>A0ABV5KV53</accession>